<accession>D8RKV5</accession>
<feature type="repeat" description="PPR" evidence="2">
    <location>
        <begin position="349"/>
        <end position="383"/>
    </location>
</feature>
<feature type="repeat" description="PPR" evidence="2">
    <location>
        <begin position="504"/>
        <end position="538"/>
    </location>
</feature>
<evidence type="ECO:0008006" key="5">
    <source>
        <dbReference type="Google" id="ProtNLM"/>
    </source>
</evidence>
<dbReference type="Proteomes" id="UP000001514">
    <property type="component" value="Unassembled WGS sequence"/>
</dbReference>
<reference evidence="3 4" key="1">
    <citation type="journal article" date="2011" name="Science">
        <title>The Selaginella genome identifies genetic changes associated with the evolution of vascular plants.</title>
        <authorList>
            <person name="Banks J.A."/>
            <person name="Nishiyama T."/>
            <person name="Hasebe M."/>
            <person name="Bowman J.L."/>
            <person name="Gribskov M."/>
            <person name="dePamphilis C."/>
            <person name="Albert V.A."/>
            <person name="Aono N."/>
            <person name="Aoyama T."/>
            <person name="Ambrose B.A."/>
            <person name="Ashton N.W."/>
            <person name="Axtell M.J."/>
            <person name="Barker E."/>
            <person name="Barker M.S."/>
            <person name="Bennetzen J.L."/>
            <person name="Bonawitz N.D."/>
            <person name="Chapple C."/>
            <person name="Cheng C."/>
            <person name="Correa L.G."/>
            <person name="Dacre M."/>
            <person name="DeBarry J."/>
            <person name="Dreyer I."/>
            <person name="Elias M."/>
            <person name="Engstrom E.M."/>
            <person name="Estelle M."/>
            <person name="Feng L."/>
            <person name="Finet C."/>
            <person name="Floyd S.K."/>
            <person name="Frommer W.B."/>
            <person name="Fujita T."/>
            <person name="Gramzow L."/>
            <person name="Gutensohn M."/>
            <person name="Harholt J."/>
            <person name="Hattori M."/>
            <person name="Heyl A."/>
            <person name="Hirai T."/>
            <person name="Hiwatashi Y."/>
            <person name="Ishikawa M."/>
            <person name="Iwata M."/>
            <person name="Karol K.G."/>
            <person name="Koehler B."/>
            <person name="Kolukisaoglu U."/>
            <person name="Kubo M."/>
            <person name="Kurata T."/>
            <person name="Lalonde S."/>
            <person name="Li K."/>
            <person name="Li Y."/>
            <person name="Litt A."/>
            <person name="Lyons E."/>
            <person name="Manning G."/>
            <person name="Maruyama T."/>
            <person name="Michael T.P."/>
            <person name="Mikami K."/>
            <person name="Miyazaki S."/>
            <person name="Morinaga S."/>
            <person name="Murata T."/>
            <person name="Mueller-Roeber B."/>
            <person name="Nelson D.R."/>
            <person name="Obara M."/>
            <person name="Oguri Y."/>
            <person name="Olmstead R.G."/>
            <person name="Onodera N."/>
            <person name="Petersen B.L."/>
            <person name="Pils B."/>
            <person name="Prigge M."/>
            <person name="Rensing S.A."/>
            <person name="Riano-Pachon D.M."/>
            <person name="Roberts A.W."/>
            <person name="Sato Y."/>
            <person name="Scheller H.V."/>
            <person name="Schulz B."/>
            <person name="Schulz C."/>
            <person name="Shakirov E.V."/>
            <person name="Shibagaki N."/>
            <person name="Shinohara N."/>
            <person name="Shippen D.E."/>
            <person name="Soerensen I."/>
            <person name="Sotooka R."/>
            <person name="Sugimoto N."/>
            <person name="Sugita M."/>
            <person name="Sumikawa N."/>
            <person name="Tanurdzic M."/>
            <person name="Theissen G."/>
            <person name="Ulvskov P."/>
            <person name="Wakazuki S."/>
            <person name="Weng J.K."/>
            <person name="Willats W.W."/>
            <person name="Wipf D."/>
            <person name="Wolf P.G."/>
            <person name="Yang L."/>
            <person name="Zimmer A.D."/>
            <person name="Zhu Q."/>
            <person name="Mitros T."/>
            <person name="Hellsten U."/>
            <person name="Loque D."/>
            <person name="Otillar R."/>
            <person name="Salamov A."/>
            <person name="Schmutz J."/>
            <person name="Shapiro H."/>
            <person name="Lindquist E."/>
            <person name="Lucas S."/>
            <person name="Rokhsar D."/>
            <person name="Grigoriev I.V."/>
        </authorList>
    </citation>
    <scope>NUCLEOTIDE SEQUENCE [LARGE SCALE GENOMIC DNA]</scope>
</reference>
<evidence type="ECO:0000256" key="2">
    <source>
        <dbReference type="PROSITE-ProRule" id="PRU00708"/>
    </source>
</evidence>
<dbReference type="eggNOG" id="KOG4197">
    <property type="taxonomic scope" value="Eukaryota"/>
</dbReference>
<evidence type="ECO:0000256" key="1">
    <source>
        <dbReference type="ARBA" id="ARBA00022737"/>
    </source>
</evidence>
<organism evidence="4">
    <name type="scientific">Selaginella moellendorffii</name>
    <name type="common">Spikemoss</name>
    <dbReference type="NCBI Taxonomy" id="88036"/>
    <lineage>
        <taxon>Eukaryota</taxon>
        <taxon>Viridiplantae</taxon>
        <taxon>Streptophyta</taxon>
        <taxon>Embryophyta</taxon>
        <taxon>Tracheophyta</taxon>
        <taxon>Lycopodiopsida</taxon>
        <taxon>Selaginellales</taxon>
        <taxon>Selaginellaceae</taxon>
        <taxon>Selaginella</taxon>
    </lineage>
</organism>
<dbReference type="EMBL" id="GL377582">
    <property type="protein sequence ID" value="EFJ27301.1"/>
    <property type="molecule type" value="Genomic_DNA"/>
</dbReference>
<dbReference type="PANTHER" id="PTHR47925:SF84">
    <property type="entry name" value="PENTATRICOPEPTIDE REPEAT-CONTAINING PROTEIN"/>
    <property type="match status" value="1"/>
</dbReference>
<gene>
    <name evidence="3" type="ORF">SELMODRAFT_412349</name>
</gene>
<dbReference type="InterPro" id="IPR011990">
    <property type="entry name" value="TPR-like_helical_dom_sf"/>
</dbReference>
<protein>
    <recommendedName>
        <fullName evidence="5">Pentacotripeptide-repeat region of PRORP domain-containing protein</fullName>
    </recommendedName>
</protein>
<dbReference type="NCBIfam" id="TIGR00756">
    <property type="entry name" value="PPR"/>
    <property type="match status" value="2"/>
</dbReference>
<sequence>MANEKIGKIAMEVLRQRQISTPSRVPVEQQSPAPGDLLISIPGDQDHEIQLRRGRHVQERTGVVEFASVDLCVSALRGFSGGIVEARALEERVVSSARVFAANRRYLSNLLLLAYGKCGGGVSDAVRIFTAMSSKDHYSWNTMLKVFLDNHLWLEAERLFNEMAPGVANCIACTEMISLYSSQGRVADACAAFDRILSPDTTAWNALMACFMRNEVSTDALTACFERIPHKDQVSWNLLLAGLGRAGHLAFQKMPVWDLVALNTLVEKRGAAGERAREESCDLRASEKDIVSWALLLREYAHNGQLEELGTCFFKMPCHNEVVATLVASAFGKQGYVEATKAVFDRVHGIGSWTALVTANSRAGELAEAEKLFYLMPMWGIESSTAIMSVYARNDLVDKCDWVFSDLMQHRDATTWTVLIAAYAHSGYSLCARSVLERMPMTELTSWNAMLNSERIPSEDHLMDLFNEMPERDINSWTLMVSAFAKRRDMSTALKLLDLCPAWAASVWNAVISGYGRHACVEEAVGAFFKMLLDDVEPDSVTFVCLLGAMSLAGDVEKATMPFTADTGTMFALLNASNLEGDHKGASKAAREVMCLKSSNTEVVMANILLSHANKGA</sequence>
<dbReference type="KEGG" id="smo:SELMODRAFT_412349"/>
<dbReference type="PANTHER" id="PTHR47925">
    <property type="entry name" value="OS01G0913400 PROTEIN-RELATED"/>
    <property type="match status" value="1"/>
</dbReference>
<dbReference type="InParanoid" id="D8RKV5"/>
<dbReference type="AlphaFoldDB" id="D8RKV5"/>
<dbReference type="Gene3D" id="1.25.40.10">
    <property type="entry name" value="Tetratricopeptide repeat domain"/>
    <property type="match status" value="3"/>
</dbReference>
<dbReference type="InterPro" id="IPR002885">
    <property type="entry name" value="PPR_rpt"/>
</dbReference>
<name>D8RKV5_SELML</name>
<evidence type="ECO:0000313" key="4">
    <source>
        <dbReference type="Proteomes" id="UP000001514"/>
    </source>
</evidence>
<keyword evidence="1" id="KW-0677">Repeat</keyword>
<dbReference type="Gramene" id="EFJ27301">
    <property type="protein sequence ID" value="EFJ27301"/>
    <property type="gene ID" value="SELMODRAFT_412349"/>
</dbReference>
<evidence type="ECO:0000313" key="3">
    <source>
        <dbReference type="EMBL" id="EFJ27301.1"/>
    </source>
</evidence>
<dbReference type="PROSITE" id="PS51375">
    <property type="entry name" value="PPR"/>
    <property type="match status" value="2"/>
</dbReference>
<dbReference type="STRING" id="88036.D8RKV5"/>
<dbReference type="HOGENOM" id="CLU_002706_0_1_1"/>
<dbReference type="Pfam" id="PF01535">
    <property type="entry name" value="PPR"/>
    <property type="match status" value="6"/>
</dbReference>
<proteinExistence type="predicted"/>
<keyword evidence="4" id="KW-1185">Reference proteome</keyword>